<dbReference type="Gene3D" id="3.40.50.720">
    <property type="entry name" value="NAD(P)-binding Rossmann-like Domain"/>
    <property type="match status" value="1"/>
</dbReference>
<dbReference type="AlphaFoldDB" id="A0A1I2PFD4"/>
<keyword evidence="3" id="KW-1185">Reference proteome</keyword>
<dbReference type="OrthoDB" id="42776at2157"/>
<dbReference type="PANTHER" id="PTHR33303">
    <property type="entry name" value="CYTOPLASMIC PROTEIN-RELATED"/>
    <property type="match status" value="1"/>
</dbReference>
<dbReference type="SMART" id="SM00881">
    <property type="entry name" value="CoA_binding"/>
    <property type="match status" value="1"/>
</dbReference>
<dbReference type="STRING" id="553467.SAMN04488063_1573"/>
<reference evidence="3" key="1">
    <citation type="submission" date="2016-10" db="EMBL/GenBank/DDBJ databases">
        <authorList>
            <person name="Varghese N."/>
            <person name="Submissions S."/>
        </authorList>
    </citation>
    <scope>NUCLEOTIDE SEQUENCE [LARGE SCALE GENOMIC DNA]</scope>
    <source>
        <strain evidence="3">CGMCC 1.7739</strain>
    </source>
</reference>
<evidence type="ECO:0000313" key="3">
    <source>
        <dbReference type="Proteomes" id="UP000198876"/>
    </source>
</evidence>
<proteinExistence type="predicted"/>
<dbReference type="PANTHER" id="PTHR33303:SF2">
    <property type="entry name" value="COA-BINDING DOMAIN-CONTAINING PROTEIN"/>
    <property type="match status" value="1"/>
</dbReference>
<dbReference type="Proteomes" id="UP000198876">
    <property type="component" value="Unassembled WGS sequence"/>
</dbReference>
<gene>
    <name evidence="2" type="ORF">SAMN04488063_1573</name>
</gene>
<feature type="domain" description="CoA-binding" evidence="1">
    <location>
        <begin position="12"/>
        <end position="111"/>
    </location>
</feature>
<evidence type="ECO:0000259" key="1">
    <source>
        <dbReference type="SMART" id="SM00881"/>
    </source>
</evidence>
<name>A0A1I2PFD4_9EURY</name>
<sequence>MPVTDDAGLRDVLDAETIAVVGCSTTAGKAAHEIPAYLQRRGYEVIPVNPFADEILGETAYDSLGDVPDDADVDVVDVFRPSEEVSDIVDEVLARHESVGDADALWLQLGIRDDEAAARAEDAGLTVVQDKCMKVEHGRLL</sequence>
<accession>A0A1I2PFD4</accession>
<organism evidence="2 3">
    <name type="scientific">Halopelagius inordinatus</name>
    <dbReference type="NCBI Taxonomy" id="553467"/>
    <lineage>
        <taxon>Archaea</taxon>
        <taxon>Methanobacteriati</taxon>
        <taxon>Methanobacteriota</taxon>
        <taxon>Stenosarchaea group</taxon>
        <taxon>Halobacteria</taxon>
        <taxon>Halobacteriales</taxon>
        <taxon>Haloferacaceae</taxon>
    </lineage>
</organism>
<dbReference type="SUPFAM" id="SSF51735">
    <property type="entry name" value="NAD(P)-binding Rossmann-fold domains"/>
    <property type="match status" value="1"/>
</dbReference>
<dbReference type="RefSeq" id="WP_092890758.1">
    <property type="nucleotide sequence ID" value="NZ_FOOQ01000001.1"/>
</dbReference>
<dbReference type="InterPro" id="IPR036291">
    <property type="entry name" value="NAD(P)-bd_dom_sf"/>
</dbReference>
<protein>
    <recommendedName>
        <fullName evidence="1">CoA-binding domain-containing protein</fullName>
    </recommendedName>
</protein>
<evidence type="ECO:0000313" key="2">
    <source>
        <dbReference type="EMBL" id="SFG14798.1"/>
    </source>
</evidence>
<dbReference type="InterPro" id="IPR003781">
    <property type="entry name" value="CoA-bd"/>
</dbReference>
<dbReference type="EMBL" id="FOOQ01000001">
    <property type="protein sequence ID" value="SFG14798.1"/>
    <property type="molecule type" value="Genomic_DNA"/>
</dbReference>
<dbReference type="Pfam" id="PF13380">
    <property type="entry name" value="CoA_binding_2"/>
    <property type="match status" value="1"/>
</dbReference>